<gene>
    <name evidence="3" type="ORF">BDV26DRAFT_290584</name>
</gene>
<dbReference type="AlphaFoldDB" id="A0A5N7BEP2"/>
<organism evidence="3 4">
    <name type="scientific">Aspergillus bertholletiae</name>
    <dbReference type="NCBI Taxonomy" id="1226010"/>
    <lineage>
        <taxon>Eukaryota</taxon>
        <taxon>Fungi</taxon>
        <taxon>Dikarya</taxon>
        <taxon>Ascomycota</taxon>
        <taxon>Pezizomycotina</taxon>
        <taxon>Eurotiomycetes</taxon>
        <taxon>Eurotiomycetidae</taxon>
        <taxon>Eurotiales</taxon>
        <taxon>Aspergillaceae</taxon>
        <taxon>Aspergillus</taxon>
        <taxon>Aspergillus subgen. Circumdati</taxon>
    </lineage>
</organism>
<proteinExistence type="predicted"/>
<dbReference type="EMBL" id="ML736184">
    <property type="protein sequence ID" value="KAE8380189.1"/>
    <property type="molecule type" value="Genomic_DNA"/>
</dbReference>
<dbReference type="Proteomes" id="UP000326198">
    <property type="component" value="Unassembled WGS sequence"/>
</dbReference>
<feature type="signal peptide" evidence="2">
    <location>
        <begin position="1"/>
        <end position="28"/>
    </location>
</feature>
<feature type="region of interest" description="Disordered" evidence="1">
    <location>
        <begin position="387"/>
        <end position="407"/>
    </location>
</feature>
<feature type="chain" id="PRO_5024839675" evidence="2">
    <location>
        <begin position="29"/>
        <end position="407"/>
    </location>
</feature>
<feature type="compositionally biased region" description="Pro residues" evidence="1">
    <location>
        <begin position="396"/>
        <end position="407"/>
    </location>
</feature>
<accession>A0A5N7BEP2</accession>
<keyword evidence="4" id="KW-1185">Reference proteome</keyword>
<protein>
    <submittedName>
        <fullName evidence="3">Uncharacterized protein</fullName>
    </submittedName>
</protein>
<keyword evidence="2" id="KW-0732">Signal</keyword>
<evidence type="ECO:0000313" key="4">
    <source>
        <dbReference type="Proteomes" id="UP000326198"/>
    </source>
</evidence>
<evidence type="ECO:0000256" key="1">
    <source>
        <dbReference type="SAM" id="MobiDB-lite"/>
    </source>
</evidence>
<evidence type="ECO:0000256" key="2">
    <source>
        <dbReference type="SAM" id="SignalP"/>
    </source>
</evidence>
<name>A0A5N7BEP2_9EURO</name>
<reference evidence="3 4" key="1">
    <citation type="submission" date="2019-04" db="EMBL/GenBank/DDBJ databases">
        <title>Friends and foes A comparative genomics studyof 23 Aspergillus species from section Flavi.</title>
        <authorList>
            <consortium name="DOE Joint Genome Institute"/>
            <person name="Kjaerbolling I."/>
            <person name="Vesth T."/>
            <person name="Frisvad J.C."/>
            <person name="Nybo J.L."/>
            <person name="Theobald S."/>
            <person name="Kildgaard S."/>
            <person name="Isbrandt T."/>
            <person name="Kuo A."/>
            <person name="Sato A."/>
            <person name="Lyhne E.K."/>
            <person name="Kogle M.E."/>
            <person name="Wiebenga A."/>
            <person name="Kun R.S."/>
            <person name="Lubbers R.J."/>
            <person name="Makela M.R."/>
            <person name="Barry K."/>
            <person name="Chovatia M."/>
            <person name="Clum A."/>
            <person name="Daum C."/>
            <person name="Haridas S."/>
            <person name="He G."/>
            <person name="LaButti K."/>
            <person name="Lipzen A."/>
            <person name="Mondo S."/>
            <person name="Riley R."/>
            <person name="Salamov A."/>
            <person name="Simmons B.A."/>
            <person name="Magnuson J.K."/>
            <person name="Henrissat B."/>
            <person name="Mortensen U.H."/>
            <person name="Larsen T.O."/>
            <person name="Devries R.P."/>
            <person name="Grigoriev I.V."/>
            <person name="Machida M."/>
            <person name="Baker S.E."/>
            <person name="Andersen M.R."/>
        </authorList>
    </citation>
    <scope>NUCLEOTIDE SEQUENCE [LARGE SCALE GENOMIC DNA]</scope>
    <source>
        <strain evidence="3 4">IBT 29228</strain>
    </source>
</reference>
<dbReference type="OrthoDB" id="4505353at2759"/>
<evidence type="ECO:0000313" key="3">
    <source>
        <dbReference type="EMBL" id="KAE8380189.1"/>
    </source>
</evidence>
<sequence>MGTAGFLRTWFVWGFFIVLGLCLQPSNSESPADNLTTYSNNGLKTLMIRVPGEHPPVYEWLDRSTRFLSLGEDFALVDDATTSYTGNNDPADNYGHVAGWPYSRTRIRFRCACTRLRVKAVETAWLNIIKLLEDLPPILVRLQPHYENPNERRPSQKDKNRMKLLGYLYPGQSFPQIKNEVEKMVTDIHRALTGDWYSAHIWCTDKEWILQQEYTRRRWPQCSGSNALRSQRSNLYENGPGIPELWRNKHDQWVSYLANREDHCKSFEIKPIHIFPDPHAISGGDYITFCRRTFTANWKFHFADIRQIVHDRQLTGSVVLPDLASITQQTPEGDILAAFATSESIHGQRKSWDQAFRFSKTVVGDCYWGEPDVTCYEDHRADYYGSFDGNASRARQPPPAGNNPLRP</sequence>